<dbReference type="RefSeq" id="WP_230480274.1">
    <property type="nucleotide sequence ID" value="NZ_BMXL01000030.1"/>
</dbReference>
<dbReference type="InterPro" id="IPR025202">
    <property type="entry name" value="PLD-like_dom"/>
</dbReference>
<dbReference type="PROSITE" id="PS51192">
    <property type="entry name" value="HELICASE_ATP_BIND_1"/>
    <property type="match status" value="1"/>
</dbReference>
<keyword evidence="1" id="KW-0378">Hydrolase</keyword>
<dbReference type="Proteomes" id="UP000654947">
    <property type="component" value="Unassembled WGS sequence"/>
</dbReference>
<dbReference type="AlphaFoldDB" id="A0A918XJZ3"/>
<dbReference type="GO" id="GO:0005524">
    <property type="term" value="F:ATP binding"/>
    <property type="evidence" value="ECO:0007669"/>
    <property type="project" value="InterPro"/>
</dbReference>
<dbReference type="InterPro" id="IPR001650">
    <property type="entry name" value="Helicase_C-like"/>
</dbReference>
<dbReference type="SUPFAM" id="SSF56024">
    <property type="entry name" value="Phospholipase D/nuclease"/>
    <property type="match status" value="1"/>
</dbReference>
<dbReference type="InterPro" id="IPR000330">
    <property type="entry name" value="SNF2_N"/>
</dbReference>
<dbReference type="PANTHER" id="PTHR45766:SF6">
    <property type="entry name" value="SWI_SNF-RELATED MATRIX-ASSOCIATED ACTIN-DEPENDENT REGULATOR OF CHROMATIN SUBFAMILY A-LIKE PROTEIN 1"/>
    <property type="match status" value="1"/>
</dbReference>
<accession>A0A918XJZ3</accession>
<dbReference type="InterPro" id="IPR027417">
    <property type="entry name" value="P-loop_NTPase"/>
</dbReference>
<dbReference type="SMART" id="SM00487">
    <property type="entry name" value="DEXDc"/>
    <property type="match status" value="1"/>
</dbReference>
<dbReference type="PANTHER" id="PTHR45766">
    <property type="entry name" value="DNA ANNEALING HELICASE AND ENDONUCLEASE ZRANB3 FAMILY MEMBER"/>
    <property type="match status" value="1"/>
</dbReference>
<gene>
    <name evidence="6" type="ORF">GCM10007147_39970</name>
</gene>
<dbReference type="Pfam" id="PF00271">
    <property type="entry name" value="Helicase_C"/>
    <property type="match status" value="1"/>
</dbReference>
<protein>
    <recommendedName>
        <fullName evidence="8">Helicase</fullName>
    </recommendedName>
</protein>
<dbReference type="Gene3D" id="3.40.50.300">
    <property type="entry name" value="P-loop containing nucleotide triphosphate hydrolases"/>
    <property type="match status" value="1"/>
</dbReference>
<dbReference type="CDD" id="cd09178">
    <property type="entry name" value="PLDc_N_Snf2_like"/>
    <property type="match status" value="1"/>
</dbReference>
<feature type="coiled-coil region" evidence="2">
    <location>
        <begin position="833"/>
        <end position="883"/>
    </location>
</feature>
<dbReference type="EMBL" id="BMXL01000030">
    <property type="protein sequence ID" value="GHD34410.1"/>
    <property type="molecule type" value="Genomic_DNA"/>
</dbReference>
<evidence type="ECO:0000256" key="2">
    <source>
        <dbReference type="SAM" id="Coils"/>
    </source>
</evidence>
<evidence type="ECO:0000256" key="1">
    <source>
        <dbReference type="ARBA" id="ARBA00022801"/>
    </source>
</evidence>
<dbReference type="InterPro" id="IPR014001">
    <property type="entry name" value="Helicase_ATP-bd"/>
</dbReference>
<dbReference type="InterPro" id="IPR038718">
    <property type="entry name" value="SNF2-like_sf"/>
</dbReference>
<evidence type="ECO:0008006" key="8">
    <source>
        <dbReference type="Google" id="ProtNLM"/>
    </source>
</evidence>
<evidence type="ECO:0000256" key="3">
    <source>
        <dbReference type="SAM" id="MobiDB-lite"/>
    </source>
</evidence>
<reference evidence="6 7" key="1">
    <citation type="journal article" date="2014" name="Int. J. Syst. Evol. Microbiol.">
        <title>Complete genome sequence of Corynebacterium casei LMG S-19264T (=DSM 44701T), isolated from a smear-ripened cheese.</title>
        <authorList>
            <consortium name="US DOE Joint Genome Institute (JGI-PGF)"/>
            <person name="Walter F."/>
            <person name="Albersmeier A."/>
            <person name="Kalinowski J."/>
            <person name="Ruckert C."/>
        </authorList>
    </citation>
    <scope>NUCLEOTIDE SEQUENCE [LARGE SCALE GENOMIC DNA]</scope>
    <source>
        <strain evidence="6 7">KCTC 19473</strain>
    </source>
</reference>
<keyword evidence="7" id="KW-1185">Reference proteome</keyword>
<dbReference type="InterPro" id="IPR049730">
    <property type="entry name" value="SNF2/RAD54-like_C"/>
</dbReference>
<dbReference type="CDD" id="cd18793">
    <property type="entry name" value="SF2_C_SNF"/>
    <property type="match status" value="1"/>
</dbReference>
<feature type="domain" description="Helicase ATP-binding" evidence="4">
    <location>
        <begin position="269"/>
        <end position="419"/>
    </location>
</feature>
<dbReference type="Pfam" id="PF00176">
    <property type="entry name" value="SNF2-rel_dom"/>
    <property type="match status" value="1"/>
</dbReference>
<feature type="compositionally biased region" description="Basic and acidic residues" evidence="3">
    <location>
        <begin position="98"/>
        <end position="112"/>
    </location>
</feature>
<organism evidence="6 7">
    <name type="scientific">Nocardiopsis kunsanensis</name>
    <dbReference type="NCBI Taxonomy" id="141693"/>
    <lineage>
        <taxon>Bacteria</taxon>
        <taxon>Bacillati</taxon>
        <taxon>Actinomycetota</taxon>
        <taxon>Actinomycetes</taxon>
        <taxon>Streptosporangiales</taxon>
        <taxon>Nocardiopsidaceae</taxon>
        <taxon>Nocardiopsis</taxon>
    </lineage>
</organism>
<dbReference type="Gene3D" id="3.30.870.10">
    <property type="entry name" value="Endonuclease Chain A"/>
    <property type="match status" value="1"/>
</dbReference>
<evidence type="ECO:0000313" key="6">
    <source>
        <dbReference type="EMBL" id="GHD34410.1"/>
    </source>
</evidence>
<dbReference type="SMART" id="SM00490">
    <property type="entry name" value="HELICc"/>
    <property type="match status" value="1"/>
</dbReference>
<dbReference type="SUPFAM" id="SSF52540">
    <property type="entry name" value="P-loop containing nucleoside triphosphate hydrolases"/>
    <property type="match status" value="1"/>
</dbReference>
<keyword evidence="2" id="KW-0175">Coiled coil</keyword>
<dbReference type="PROSITE" id="PS51194">
    <property type="entry name" value="HELICASE_CTER"/>
    <property type="match status" value="1"/>
</dbReference>
<name>A0A918XJZ3_9ACTN</name>
<evidence type="ECO:0000313" key="7">
    <source>
        <dbReference type="Proteomes" id="UP000654947"/>
    </source>
</evidence>
<dbReference type="Gene3D" id="3.40.50.10810">
    <property type="entry name" value="Tandem AAA-ATPase domain"/>
    <property type="match status" value="1"/>
</dbReference>
<evidence type="ECO:0000259" key="4">
    <source>
        <dbReference type="PROSITE" id="PS51192"/>
    </source>
</evidence>
<evidence type="ECO:0000259" key="5">
    <source>
        <dbReference type="PROSITE" id="PS51194"/>
    </source>
</evidence>
<feature type="region of interest" description="Disordered" evidence="3">
    <location>
        <begin position="78"/>
        <end position="112"/>
    </location>
</feature>
<sequence>MTPHNYRPEFATNAPEKGAMVATAINTLLGGLRTRLVQPPDLAIATAYFNPGGFSLLAEELEQVGRVRLLLGAEPVQDQPQVRPLNHNAKKRRGRNRSAPDPEVRRALEGHQRSLHQDRDLVGFTREADARERRLVAWLREHPGVEVRRYEQGFLHGKAFLVETDTTGVIAGSSNFTYAGLARNNELNLGHYQPHVVEQVLDWFDQQWEAATPYDLAALYEARWQPHQPWHVFLRMLHELYGADLEEDTQGDSRLGLTRFQADGVWRAKRILQRRRGVLIADEVGLGKTFLAGELIHEAVFERRQKVLIIAPATLRDATWRPFLREHNLAAVECVSFEELVAHIEDAGSHNSALQNPDQYAMVVVDEAHALRNDSTKRAAAVRRLLAGSVAKDLVELTATPVNNSLDDLHNLISYFATNDAEFADVGIPSLRAYFNRASALHPDDLSPEHLFDVLDEVAVRRTRRFVKNHYVGDEVFINGKKREISFPTCRVQRIDYNLDTLLPGIFEELATALGTDNHQKTDTVDGTLTGVILESLGAVLTMARYVPSRFKKTGTAEQYEAQNAGLLRSNLLKRFESSARAFEKTVGKMVDSHVLFLEALESGMVLTGKALNEWEDFSSEDIEDFLDAVDSQENVSSADSYDVERLRGAVEADLALLQEFRTKAQTVDFHNDPKVAELIDQLAAIAQEAQEEGIGEDDVRNKRKVLIFTYFSDTADYLDRAVKHAITVSESLAAYRDRVVLVKGSDKANRDDAITGFAPMTAGTGTEEDRYDIIVATDTLAEGVNLQQARHIINYDLPWNPMRLVQRHGRIDRIGSPHTEVFMRCFFPDQGLDAVLRLEERLQRKLKQATASIGQDTVLPDVAAVERVITDTREQIERLRREESVLFSDEGNSSLSGEEYRRQLTNEFQSSQVKDTVLGLPWGSGSGFQRSGADPGFVFCARIGDHSKPWLRYVPMNKDLTVQVNPGEETAVVINDVLSCLAQGTPPSATTEPVLDEQTYQAVFDAWEVAQEDILTQWKRQTDPLNLAPQVPKAMRDASALVRAHGSFLEKQEELDRRLNAPYAPRIQREVRRILVDQHITDKEKVRALYTFAESNGLTPPPRVQPLPLADKEDIHLICWIAITPAG</sequence>
<proteinExistence type="predicted"/>
<dbReference type="Pfam" id="PF13091">
    <property type="entry name" value="PLDc_2"/>
    <property type="match status" value="1"/>
</dbReference>
<dbReference type="GO" id="GO:0016787">
    <property type="term" value="F:hydrolase activity"/>
    <property type="evidence" value="ECO:0007669"/>
    <property type="project" value="UniProtKB-KW"/>
</dbReference>
<comment type="caution">
    <text evidence="6">The sequence shown here is derived from an EMBL/GenBank/DDBJ whole genome shotgun (WGS) entry which is preliminary data.</text>
</comment>
<feature type="domain" description="Helicase C-terminal" evidence="5">
    <location>
        <begin position="682"/>
        <end position="860"/>
    </location>
</feature>